<evidence type="ECO:0000313" key="8">
    <source>
        <dbReference type="Proteomes" id="UP000013909"/>
    </source>
</evidence>
<proteinExistence type="inferred from homology"/>
<dbReference type="Proteomes" id="UP000013909">
    <property type="component" value="Unassembled WGS sequence"/>
</dbReference>
<protein>
    <submittedName>
        <fullName evidence="7">5-methylthioribose kinase</fullName>
    </submittedName>
</protein>
<feature type="domain" description="Aminoglycoside phosphotransferase" evidence="6">
    <location>
        <begin position="32"/>
        <end position="256"/>
    </location>
</feature>
<keyword evidence="5" id="KW-0067">ATP-binding</keyword>
<dbReference type="SUPFAM" id="SSF56112">
    <property type="entry name" value="Protein kinase-like (PK-like)"/>
    <property type="match status" value="1"/>
</dbReference>
<evidence type="ECO:0000259" key="6">
    <source>
        <dbReference type="Pfam" id="PF01636"/>
    </source>
</evidence>
<organism evidence="7 8">
    <name type="scientific">Lunatimonas lonarensis</name>
    <dbReference type="NCBI Taxonomy" id="1232681"/>
    <lineage>
        <taxon>Bacteria</taxon>
        <taxon>Pseudomonadati</taxon>
        <taxon>Bacteroidota</taxon>
        <taxon>Cytophagia</taxon>
        <taxon>Cytophagales</taxon>
        <taxon>Cyclobacteriaceae</taxon>
    </lineage>
</organism>
<dbReference type="Pfam" id="PF01636">
    <property type="entry name" value="APH"/>
    <property type="match status" value="1"/>
</dbReference>
<dbReference type="EMBL" id="AQHR01000096">
    <property type="protein sequence ID" value="EON75827.1"/>
    <property type="molecule type" value="Genomic_DNA"/>
</dbReference>
<sequence length="323" mass="36000">MELPLGEDVIHFLADKFNLLSPGETILKAEKAGEGNMNVVLRITTNFRSVILKQSRPFVHKYPQIPAPFERISVEKAFYDTIAGQTRLASMTPSPLAFDEESQLLALEDLGASSDFTAIYSDSAKITDSEIVRLAEFLFELHSLQVDSFPSNTPMKVLNHAHIFSIPFLETPPINLNSVQPGLEEIAQPFRYDNVLKKAIGVIGNRYLLTGKTLLHGDFYPGSWLKSADGIYIIDTEFAFLGDREFDLGVLIAHLAMAGIEEGKIHLALETYETTELILSLLRNYAGVEILRRLFGVAQLPLMLTLEEKFKLANLAKTMILDA</sequence>
<dbReference type="Gene3D" id="3.30.200.20">
    <property type="entry name" value="Phosphorylase Kinase, domain 1"/>
    <property type="match status" value="1"/>
</dbReference>
<accession>R7ZP17</accession>
<dbReference type="InterPro" id="IPR011009">
    <property type="entry name" value="Kinase-like_dom_sf"/>
</dbReference>
<keyword evidence="4 7" id="KW-0418">Kinase</keyword>
<keyword evidence="8" id="KW-1185">Reference proteome</keyword>
<dbReference type="STRING" id="1232681.ADIS_3718"/>
<dbReference type="GO" id="GO:0016301">
    <property type="term" value="F:kinase activity"/>
    <property type="evidence" value="ECO:0007669"/>
    <property type="project" value="UniProtKB-KW"/>
</dbReference>
<comment type="similarity">
    <text evidence="1">Belongs to the methylthioribose kinase family.</text>
</comment>
<evidence type="ECO:0000313" key="7">
    <source>
        <dbReference type="EMBL" id="EON75827.1"/>
    </source>
</evidence>
<keyword evidence="3" id="KW-0547">Nucleotide-binding</keyword>
<dbReference type="PANTHER" id="PTHR34273">
    <property type="entry name" value="METHYLTHIORIBOSE KINASE"/>
    <property type="match status" value="1"/>
</dbReference>
<evidence type="ECO:0000256" key="3">
    <source>
        <dbReference type="ARBA" id="ARBA00022741"/>
    </source>
</evidence>
<dbReference type="Gene3D" id="3.90.1200.10">
    <property type="match status" value="1"/>
</dbReference>
<name>R7ZP17_9BACT</name>
<evidence type="ECO:0000256" key="4">
    <source>
        <dbReference type="ARBA" id="ARBA00022777"/>
    </source>
</evidence>
<comment type="caution">
    <text evidence="7">The sequence shown here is derived from an EMBL/GenBank/DDBJ whole genome shotgun (WGS) entry which is preliminary data.</text>
</comment>
<dbReference type="AlphaFoldDB" id="R7ZP17"/>
<reference evidence="7 8" key="1">
    <citation type="submission" date="2013-02" db="EMBL/GenBank/DDBJ databases">
        <title>A novel strain isolated from Lonar lake, Maharashtra, India.</title>
        <authorList>
            <person name="Singh A."/>
        </authorList>
    </citation>
    <scope>NUCLEOTIDE SEQUENCE [LARGE SCALE GENOMIC DNA]</scope>
    <source>
        <strain evidence="7 8">AK24</strain>
    </source>
</reference>
<evidence type="ECO:0000256" key="2">
    <source>
        <dbReference type="ARBA" id="ARBA00022679"/>
    </source>
</evidence>
<dbReference type="PANTHER" id="PTHR34273:SF2">
    <property type="entry name" value="METHYLTHIORIBOSE KINASE"/>
    <property type="match status" value="1"/>
</dbReference>
<evidence type="ECO:0000256" key="1">
    <source>
        <dbReference type="ARBA" id="ARBA00010165"/>
    </source>
</evidence>
<dbReference type="InterPro" id="IPR002575">
    <property type="entry name" value="Aminoglycoside_PTrfase"/>
</dbReference>
<dbReference type="PATRIC" id="fig|1288963.3.peg.3712"/>
<gene>
    <name evidence="7" type="ORF">ADIS_3718</name>
</gene>
<dbReference type="GO" id="GO:0005524">
    <property type="term" value="F:ATP binding"/>
    <property type="evidence" value="ECO:0007669"/>
    <property type="project" value="UniProtKB-KW"/>
</dbReference>
<evidence type="ECO:0000256" key="5">
    <source>
        <dbReference type="ARBA" id="ARBA00022840"/>
    </source>
</evidence>
<keyword evidence="2" id="KW-0808">Transferase</keyword>